<dbReference type="Gene3D" id="2.80.10.50">
    <property type="match status" value="1"/>
</dbReference>
<dbReference type="Pfam" id="PF00197">
    <property type="entry name" value="Kunitz_legume"/>
    <property type="match status" value="1"/>
</dbReference>
<accession>A0ABC8JDW6</accession>
<evidence type="ECO:0000313" key="3">
    <source>
        <dbReference type="Proteomes" id="UP001642260"/>
    </source>
</evidence>
<dbReference type="EMBL" id="CAKOAT010099599">
    <property type="protein sequence ID" value="CAH8323820.1"/>
    <property type="molecule type" value="Genomic_DNA"/>
</dbReference>
<feature type="chain" id="PRO_5044855708" evidence="1">
    <location>
        <begin position="27"/>
        <end position="192"/>
    </location>
</feature>
<keyword evidence="3" id="KW-1185">Reference proteome</keyword>
<dbReference type="InterPro" id="IPR002160">
    <property type="entry name" value="Prot_inh_Kunz-lg"/>
</dbReference>
<keyword evidence="1" id="KW-0732">Signal</keyword>
<evidence type="ECO:0000256" key="1">
    <source>
        <dbReference type="SAM" id="SignalP"/>
    </source>
</evidence>
<dbReference type="SUPFAM" id="SSF50386">
    <property type="entry name" value="STI-like"/>
    <property type="match status" value="1"/>
</dbReference>
<dbReference type="Proteomes" id="UP001642260">
    <property type="component" value="Unassembled WGS sequence"/>
</dbReference>
<name>A0ABC8JDW6_ERUVS</name>
<dbReference type="AlphaFoldDB" id="A0ABC8JDW6"/>
<reference evidence="2 3" key="1">
    <citation type="submission" date="2022-03" db="EMBL/GenBank/DDBJ databases">
        <authorList>
            <person name="Macdonald S."/>
            <person name="Ahmed S."/>
            <person name="Newling K."/>
        </authorList>
    </citation>
    <scope>NUCLEOTIDE SEQUENCE [LARGE SCALE GENOMIC DNA]</scope>
</reference>
<dbReference type="InterPro" id="IPR011065">
    <property type="entry name" value="Kunitz_inhibitor_STI-like_sf"/>
</dbReference>
<protein>
    <submittedName>
        <fullName evidence="2">Uncharacterized protein</fullName>
    </submittedName>
</protein>
<sequence>MKTGGTIKILGMIISLLLVAITAASGEKEAVLDSLGRPVETDTPYLIRVDYGIHIDVVDEGWVSRYALPFFPCPKDVMVDRNIPDYAIFSFVSLLSLPDVLRVSTEFQIYFRPSNKRCWDSGYWRVVDGLVLKGGGPDVNNTIFTIEKRGGSYRFAFKGAEIGVRSFGGPLVLSLEAARPASFRRLNVSFVR</sequence>
<proteinExistence type="predicted"/>
<gene>
    <name evidence="2" type="ORF">ERUC_LOCUS9983</name>
</gene>
<organism evidence="2 3">
    <name type="scientific">Eruca vesicaria subsp. sativa</name>
    <name type="common">Garden rocket</name>
    <name type="synonym">Eruca sativa</name>
    <dbReference type="NCBI Taxonomy" id="29727"/>
    <lineage>
        <taxon>Eukaryota</taxon>
        <taxon>Viridiplantae</taxon>
        <taxon>Streptophyta</taxon>
        <taxon>Embryophyta</taxon>
        <taxon>Tracheophyta</taxon>
        <taxon>Spermatophyta</taxon>
        <taxon>Magnoliopsida</taxon>
        <taxon>eudicotyledons</taxon>
        <taxon>Gunneridae</taxon>
        <taxon>Pentapetalae</taxon>
        <taxon>rosids</taxon>
        <taxon>malvids</taxon>
        <taxon>Brassicales</taxon>
        <taxon>Brassicaceae</taxon>
        <taxon>Brassiceae</taxon>
        <taxon>Eruca</taxon>
    </lineage>
</organism>
<dbReference type="PANTHER" id="PTHR33107:SF53">
    <property type="entry name" value="NEPROSIN DOMAIN-CONTAINING PROTEIN"/>
    <property type="match status" value="1"/>
</dbReference>
<dbReference type="SMART" id="SM00452">
    <property type="entry name" value="STI"/>
    <property type="match status" value="1"/>
</dbReference>
<feature type="signal peptide" evidence="1">
    <location>
        <begin position="1"/>
        <end position="26"/>
    </location>
</feature>
<dbReference type="PANTHER" id="PTHR33107">
    <property type="entry name" value="KUNITZ TRYPSIN INHIBITOR 2"/>
    <property type="match status" value="1"/>
</dbReference>
<evidence type="ECO:0000313" key="2">
    <source>
        <dbReference type="EMBL" id="CAH8323820.1"/>
    </source>
</evidence>
<comment type="caution">
    <text evidence="2">The sequence shown here is derived from an EMBL/GenBank/DDBJ whole genome shotgun (WGS) entry which is preliminary data.</text>
</comment>